<proteinExistence type="predicted"/>
<name>A0AAV2J921_KNICA</name>
<dbReference type="AlphaFoldDB" id="A0AAV2J921"/>
<dbReference type="EMBL" id="OZ035833">
    <property type="protein sequence ID" value="CAL1574064.1"/>
    <property type="molecule type" value="Genomic_DNA"/>
</dbReference>
<dbReference type="Proteomes" id="UP001497482">
    <property type="component" value="Chromosome 11"/>
</dbReference>
<accession>A0AAV2J921</accession>
<reference evidence="1 2" key="1">
    <citation type="submission" date="2024-04" db="EMBL/GenBank/DDBJ databases">
        <authorList>
            <person name="Waldvogel A.-M."/>
            <person name="Schoenle A."/>
        </authorList>
    </citation>
    <scope>NUCLEOTIDE SEQUENCE [LARGE SCALE GENOMIC DNA]</scope>
</reference>
<keyword evidence="2" id="KW-1185">Reference proteome</keyword>
<sequence>MRAVSPTLPLLSGITAKNEELLTQHGELGPSGSHGRLDGLALKVGVVLDVCPLDQQVVFSFAVVSNNVISGVTCNAQHRIQS</sequence>
<gene>
    <name evidence="1" type="ORF">KC01_LOCUS5839</name>
</gene>
<evidence type="ECO:0000313" key="1">
    <source>
        <dbReference type="EMBL" id="CAL1574064.1"/>
    </source>
</evidence>
<protein>
    <submittedName>
        <fullName evidence="1">Uncharacterized protein</fullName>
    </submittedName>
</protein>
<organism evidence="1 2">
    <name type="scientific">Knipowitschia caucasica</name>
    <name type="common">Caucasian dwarf goby</name>
    <name type="synonym">Pomatoschistus caucasicus</name>
    <dbReference type="NCBI Taxonomy" id="637954"/>
    <lineage>
        <taxon>Eukaryota</taxon>
        <taxon>Metazoa</taxon>
        <taxon>Chordata</taxon>
        <taxon>Craniata</taxon>
        <taxon>Vertebrata</taxon>
        <taxon>Euteleostomi</taxon>
        <taxon>Actinopterygii</taxon>
        <taxon>Neopterygii</taxon>
        <taxon>Teleostei</taxon>
        <taxon>Neoteleostei</taxon>
        <taxon>Acanthomorphata</taxon>
        <taxon>Gobiaria</taxon>
        <taxon>Gobiiformes</taxon>
        <taxon>Gobioidei</taxon>
        <taxon>Gobiidae</taxon>
        <taxon>Gobiinae</taxon>
        <taxon>Knipowitschia</taxon>
    </lineage>
</organism>
<evidence type="ECO:0000313" key="2">
    <source>
        <dbReference type="Proteomes" id="UP001497482"/>
    </source>
</evidence>